<feature type="transmembrane region" description="Helical" evidence="1">
    <location>
        <begin position="132"/>
        <end position="158"/>
    </location>
</feature>
<keyword evidence="1" id="KW-0472">Membrane</keyword>
<keyword evidence="3" id="KW-1185">Reference proteome</keyword>
<dbReference type="EMBL" id="FWYE01000001">
    <property type="protein sequence ID" value="SMD30472.1"/>
    <property type="molecule type" value="Genomic_DNA"/>
</dbReference>
<evidence type="ECO:0000313" key="2">
    <source>
        <dbReference type="EMBL" id="SMD30472.1"/>
    </source>
</evidence>
<accession>A0A8G2FVY3</accession>
<sequence>MSDYQYIVKKIKEWALTNYGIPDGSISIFSLKRLDNGNWKAGCSFIINNDLKHFYIMLDGSGDIISYSNKNSDYMGSAPTLILIAEIFSILVIIGISISILSFIFAGALSINNISYYSCRSIPVNSGIAIPMFTIIIFILIILAIFIAVDFYVLIRILKIRKYINSGDAASALLEDTVGLGIIAIIFNGIITGILLLITREELRTASQ</sequence>
<dbReference type="RefSeq" id="WP_084272430.1">
    <property type="nucleotide sequence ID" value="NZ_FWYE01000001.1"/>
</dbReference>
<evidence type="ECO:0000256" key="1">
    <source>
        <dbReference type="SAM" id="Phobius"/>
    </source>
</evidence>
<proteinExistence type="predicted"/>
<gene>
    <name evidence="2" type="ORF">SAMN02745355_0354</name>
</gene>
<dbReference type="AlphaFoldDB" id="A0A8G2FVY3"/>
<comment type="caution">
    <text evidence="2">The sequence shown here is derived from an EMBL/GenBank/DDBJ whole genome shotgun (WGS) entry which is preliminary data.</text>
</comment>
<keyword evidence="1" id="KW-1133">Transmembrane helix</keyword>
<protein>
    <submittedName>
        <fullName evidence="2">Uncharacterized protein</fullName>
    </submittedName>
</protein>
<feature type="transmembrane region" description="Helical" evidence="1">
    <location>
        <begin position="81"/>
        <end position="111"/>
    </location>
</feature>
<dbReference type="Proteomes" id="UP000192315">
    <property type="component" value="Unassembled WGS sequence"/>
</dbReference>
<reference evidence="2 3" key="1">
    <citation type="submission" date="2017-04" db="EMBL/GenBank/DDBJ databases">
        <authorList>
            <person name="Varghese N."/>
            <person name="Submissions S."/>
        </authorList>
    </citation>
    <scope>NUCLEOTIDE SEQUENCE [LARGE SCALE GENOMIC DNA]</scope>
    <source>
        <strain evidence="2 3">DSM 9789</strain>
    </source>
</reference>
<feature type="transmembrane region" description="Helical" evidence="1">
    <location>
        <begin position="178"/>
        <end position="198"/>
    </location>
</feature>
<organism evidence="2 3">
    <name type="scientific">Picrophilus torridus (strain ATCC 700027 / DSM 9790 / JCM 10055 / NBRC 100828 / KAW 2/3)</name>
    <dbReference type="NCBI Taxonomy" id="1122961"/>
    <lineage>
        <taxon>Archaea</taxon>
        <taxon>Methanobacteriati</taxon>
        <taxon>Thermoplasmatota</taxon>
        <taxon>Thermoplasmata</taxon>
        <taxon>Thermoplasmatales</taxon>
        <taxon>Picrophilaceae</taxon>
        <taxon>Picrophilus</taxon>
    </lineage>
</organism>
<evidence type="ECO:0000313" key="3">
    <source>
        <dbReference type="Proteomes" id="UP000192315"/>
    </source>
</evidence>
<name>A0A8G2FVY3_PICTO</name>
<keyword evidence="1" id="KW-0812">Transmembrane</keyword>